<dbReference type="Pfam" id="PF00296">
    <property type="entry name" value="Bac_luciferase"/>
    <property type="match status" value="1"/>
</dbReference>
<dbReference type="PANTHER" id="PTHR43244:SF1">
    <property type="entry name" value="5,10-METHYLENETETRAHYDROMETHANOPTERIN REDUCTASE"/>
    <property type="match status" value="1"/>
</dbReference>
<dbReference type="SUPFAM" id="SSF51679">
    <property type="entry name" value="Bacterial luciferase-like"/>
    <property type="match status" value="1"/>
</dbReference>
<keyword evidence="4" id="KW-1185">Reference proteome</keyword>
<evidence type="ECO:0000313" key="4">
    <source>
        <dbReference type="Proteomes" id="UP000656732"/>
    </source>
</evidence>
<dbReference type="GO" id="GO:0016705">
    <property type="term" value="F:oxidoreductase activity, acting on paired donors, with incorporation or reduction of molecular oxygen"/>
    <property type="evidence" value="ECO:0007669"/>
    <property type="project" value="InterPro"/>
</dbReference>
<organism evidence="3 4">
    <name type="scientific">Streptomyces pilosus</name>
    <dbReference type="NCBI Taxonomy" id="28893"/>
    <lineage>
        <taxon>Bacteria</taxon>
        <taxon>Bacillati</taxon>
        <taxon>Actinomycetota</taxon>
        <taxon>Actinomycetes</taxon>
        <taxon>Kitasatosporales</taxon>
        <taxon>Streptomycetaceae</taxon>
        <taxon>Streptomyces</taxon>
    </lineage>
</organism>
<proteinExistence type="predicted"/>
<dbReference type="AlphaFoldDB" id="A0A918C1B4"/>
<dbReference type="EMBL" id="BMTU01000015">
    <property type="protein sequence ID" value="GGR01917.1"/>
    <property type="molecule type" value="Genomic_DNA"/>
</dbReference>
<gene>
    <name evidence="3" type="ORF">GCM10010280_57330</name>
</gene>
<feature type="domain" description="Luciferase-like" evidence="2">
    <location>
        <begin position="27"/>
        <end position="295"/>
    </location>
</feature>
<comment type="caution">
    <text evidence="3">The sequence shown here is derived from an EMBL/GenBank/DDBJ whole genome shotgun (WGS) entry which is preliminary data.</text>
</comment>
<dbReference type="InterPro" id="IPR036661">
    <property type="entry name" value="Luciferase-like_sf"/>
</dbReference>
<dbReference type="CDD" id="cd01097">
    <property type="entry name" value="Tetrahydromethanopterin_reductase"/>
    <property type="match status" value="1"/>
</dbReference>
<dbReference type="Proteomes" id="UP000656732">
    <property type="component" value="Unassembled WGS sequence"/>
</dbReference>
<sequence length="326" mass="34413">MTDYSVLVPFVPRRPEQLLPFAGLVRWTGAHRLWQGQGMITEPHQGFAHAAGAGFRVPTGLGVTLMPMRHPYEAALQAKSLSLTTGESVVAGFGPGSRDLQRAMRGEPYRSPLTASREYLTAVRAALTGTPEALDGEYWHQAGRIAPLPGPRIDLGLGVLRPKMAEVAGELADVAITWLTPARYLARHLVPALAAGARRAGRPAPRVTAIVPVALTGDDRDPARLALASNGAHLGLPHYRDMLRRGGVALPDGGFADGDETAQALALVKGDAFLYGTAEEVREKLAAYTEAGVDEIVLNVTGVASLHGPQAASQELKALLASLGLA</sequence>
<name>A0A918C1B4_9ACTN</name>
<evidence type="ECO:0000256" key="1">
    <source>
        <dbReference type="ARBA" id="ARBA00023002"/>
    </source>
</evidence>
<reference evidence="3" key="1">
    <citation type="journal article" date="2014" name="Int. J. Syst. Evol. Microbiol.">
        <title>Complete genome sequence of Corynebacterium casei LMG S-19264T (=DSM 44701T), isolated from a smear-ripened cheese.</title>
        <authorList>
            <consortium name="US DOE Joint Genome Institute (JGI-PGF)"/>
            <person name="Walter F."/>
            <person name="Albersmeier A."/>
            <person name="Kalinowski J."/>
            <person name="Ruckert C."/>
        </authorList>
    </citation>
    <scope>NUCLEOTIDE SEQUENCE</scope>
    <source>
        <strain evidence="3">JCM 4403</strain>
    </source>
</reference>
<evidence type="ECO:0000259" key="2">
    <source>
        <dbReference type="Pfam" id="PF00296"/>
    </source>
</evidence>
<accession>A0A918C1B4</accession>
<dbReference type="InterPro" id="IPR050564">
    <property type="entry name" value="F420-G6PD/mer"/>
</dbReference>
<protein>
    <submittedName>
        <fullName evidence="3">LLM class F420-dependent oxidoreductase</fullName>
    </submittedName>
</protein>
<dbReference type="PANTHER" id="PTHR43244">
    <property type="match status" value="1"/>
</dbReference>
<dbReference type="InterPro" id="IPR011251">
    <property type="entry name" value="Luciferase-like_dom"/>
</dbReference>
<evidence type="ECO:0000313" key="3">
    <source>
        <dbReference type="EMBL" id="GGR01917.1"/>
    </source>
</evidence>
<keyword evidence="1" id="KW-0560">Oxidoreductase</keyword>
<reference evidence="3" key="2">
    <citation type="submission" date="2020-09" db="EMBL/GenBank/DDBJ databases">
        <authorList>
            <person name="Sun Q."/>
            <person name="Ohkuma M."/>
        </authorList>
    </citation>
    <scope>NUCLEOTIDE SEQUENCE</scope>
    <source>
        <strain evidence="3">JCM 4403</strain>
    </source>
</reference>
<dbReference type="Gene3D" id="3.20.20.30">
    <property type="entry name" value="Luciferase-like domain"/>
    <property type="match status" value="1"/>
</dbReference>
<dbReference type="RefSeq" id="WP_189560941.1">
    <property type="nucleotide sequence ID" value="NZ_BMTE01000013.1"/>
</dbReference>